<name>A0ABR3RXH1_9PLEO</name>
<proteinExistence type="predicted"/>
<gene>
    <name evidence="2" type="ORF">SLS59_002115</name>
</gene>
<protein>
    <recommendedName>
        <fullName evidence="1">AB hydrolase-1 domain-containing protein</fullName>
    </recommendedName>
</protein>
<sequence>MPMIPTNGAELVPQGQNYSGNIEPIPWSTRPEVYDHTGAAVRHGRARLNMIRMHYYTTGSGPPLLLVHGTPKTNYYWYKLVPLLSEHFTIVAPDLRGFGYTDKPGAETGYDSRTEAKDLADLMTMLGYQTFYVHGEDRGAEFAYVLAAEYRERVLALSFGEMLLSGYGLDNSSQFTESNVMLQYEQRGVWNWHIPFLYQIDIATMLITGHEEEFWTYFMEAECYNPIALSRQALAEWTGLSKGPGGLRGILETYRAGLVNGQINRELVPNKLNMPVMTIGSPEFFGVTFSKGAVTVLL</sequence>
<dbReference type="Pfam" id="PF00561">
    <property type="entry name" value="Abhydrolase_1"/>
    <property type="match status" value="1"/>
</dbReference>
<dbReference type="InterPro" id="IPR029058">
    <property type="entry name" value="AB_hydrolase_fold"/>
</dbReference>
<accession>A0ABR3RXH1</accession>
<organism evidence="2 3">
    <name type="scientific">Nothophoma quercina</name>
    <dbReference type="NCBI Taxonomy" id="749835"/>
    <lineage>
        <taxon>Eukaryota</taxon>
        <taxon>Fungi</taxon>
        <taxon>Dikarya</taxon>
        <taxon>Ascomycota</taxon>
        <taxon>Pezizomycotina</taxon>
        <taxon>Dothideomycetes</taxon>
        <taxon>Pleosporomycetidae</taxon>
        <taxon>Pleosporales</taxon>
        <taxon>Pleosporineae</taxon>
        <taxon>Didymellaceae</taxon>
        <taxon>Nothophoma</taxon>
    </lineage>
</organism>
<dbReference type="SUPFAM" id="SSF53474">
    <property type="entry name" value="alpha/beta-Hydrolases"/>
    <property type="match status" value="1"/>
</dbReference>
<keyword evidence="3" id="KW-1185">Reference proteome</keyword>
<evidence type="ECO:0000313" key="3">
    <source>
        <dbReference type="Proteomes" id="UP001521222"/>
    </source>
</evidence>
<evidence type="ECO:0000313" key="2">
    <source>
        <dbReference type="EMBL" id="KAL1608923.1"/>
    </source>
</evidence>
<reference evidence="2 3" key="1">
    <citation type="submission" date="2024-02" db="EMBL/GenBank/DDBJ databases">
        <title>De novo assembly and annotation of 12 fungi associated with fruit tree decline syndrome in Ontario, Canada.</title>
        <authorList>
            <person name="Sulman M."/>
            <person name="Ellouze W."/>
            <person name="Ilyukhin E."/>
        </authorList>
    </citation>
    <scope>NUCLEOTIDE SEQUENCE [LARGE SCALE GENOMIC DNA]</scope>
    <source>
        <strain evidence="2 3">M97-236</strain>
    </source>
</reference>
<dbReference type="PANTHER" id="PTHR43798">
    <property type="entry name" value="MONOACYLGLYCEROL LIPASE"/>
    <property type="match status" value="1"/>
</dbReference>
<dbReference type="InterPro" id="IPR000073">
    <property type="entry name" value="AB_hydrolase_1"/>
</dbReference>
<evidence type="ECO:0000259" key="1">
    <source>
        <dbReference type="Pfam" id="PF00561"/>
    </source>
</evidence>
<dbReference type="Proteomes" id="UP001521222">
    <property type="component" value="Unassembled WGS sequence"/>
</dbReference>
<dbReference type="InterPro" id="IPR050266">
    <property type="entry name" value="AB_hydrolase_sf"/>
</dbReference>
<dbReference type="EMBL" id="JAKIXB020000005">
    <property type="protein sequence ID" value="KAL1608923.1"/>
    <property type="molecule type" value="Genomic_DNA"/>
</dbReference>
<dbReference type="PANTHER" id="PTHR43798:SF33">
    <property type="entry name" value="HYDROLASE, PUTATIVE (AFU_ORTHOLOGUE AFUA_2G14860)-RELATED"/>
    <property type="match status" value="1"/>
</dbReference>
<feature type="domain" description="AB hydrolase-1" evidence="1">
    <location>
        <begin position="62"/>
        <end position="157"/>
    </location>
</feature>
<comment type="caution">
    <text evidence="2">The sequence shown here is derived from an EMBL/GenBank/DDBJ whole genome shotgun (WGS) entry which is preliminary data.</text>
</comment>
<dbReference type="Gene3D" id="3.40.50.1820">
    <property type="entry name" value="alpha/beta hydrolase"/>
    <property type="match status" value="1"/>
</dbReference>